<feature type="region of interest" description="Disordered" evidence="1">
    <location>
        <begin position="274"/>
        <end position="314"/>
    </location>
</feature>
<dbReference type="Pfam" id="PF12770">
    <property type="entry name" value="CHAT"/>
    <property type="match status" value="1"/>
</dbReference>
<name>A0A1G9KJP9_9ACTN</name>
<dbReference type="AlphaFoldDB" id="A0A1G9KJP9"/>
<gene>
    <name evidence="3" type="ORF">SAMN05660642_00055</name>
</gene>
<organism evidence="3 4">
    <name type="scientific">Geodermatophilus siccatus</name>
    <dbReference type="NCBI Taxonomy" id="1137991"/>
    <lineage>
        <taxon>Bacteria</taxon>
        <taxon>Bacillati</taxon>
        <taxon>Actinomycetota</taxon>
        <taxon>Actinomycetes</taxon>
        <taxon>Geodermatophilales</taxon>
        <taxon>Geodermatophilaceae</taxon>
        <taxon>Geodermatophilus</taxon>
    </lineage>
</organism>
<dbReference type="STRING" id="1137991.SAMN05660642_00055"/>
<dbReference type="RefSeq" id="WP_091212378.1">
    <property type="nucleotide sequence ID" value="NZ_FNHE01000001.1"/>
</dbReference>
<feature type="domain" description="CHAT" evidence="2">
    <location>
        <begin position="109"/>
        <end position="271"/>
    </location>
</feature>
<evidence type="ECO:0000256" key="1">
    <source>
        <dbReference type="SAM" id="MobiDB-lite"/>
    </source>
</evidence>
<keyword evidence="4" id="KW-1185">Reference proteome</keyword>
<protein>
    <recommendedName>
        <fullName evidence="2">CHAT domain-containing protein</fullName>
    </recommendedName>
</protein>
<dbReference type="InterPro" id="IPR024983">
    <property type="entry name" value="CHAT_dom"/>
</dbReference>
<dbReference type="Proteomes" id="UP000198680">
    <property type="component" value="Unassembled WGS sequence"/>
</dbReference>
<evidence type="ECO:0000259" key="2">
    <source>
        <dbReference type="Pfam" id="PF12770"/>
    </source>
</evidence>
<evidence type="ECO:0000313" key="3">
    <source>
        <dbReference type="EMBL" id="SDL50030.1"/>
    </source>
</evidence>
<dbReference type="EMBL" id="FNHE01000001">
    <property type="protein sequence ID" value="SDL50030.1"/>
    <property type="molecule type" value="Genomic_DNA"/>
</dbReference>
<dbReference type="OrthoDB" id="3881650at2"/>
<sequence>MAGLVLEPVEVTGPTRWRWLLRTEDGEALASHEVVVPEGDFEFGGFTDLYRWLRWQADPDRRVTSEAELTARVGDWIGRHLLGAEVMEVLLEEAPVIVRVPVPAALGFLPYRPWEIAAWQGQVLAREQVGFVFDLPDTRRRPRTAGQDQDGTPVRVLALFSLPTGEAPLGLRRERHALQQLIQDVGQGQQPRAVQLRVLQYGVTRDALQRAVDDRGGWDVLHVSGHAAAGTLVLEREDGAPDPIDAQELAELLVPMRRRLRLAVLADLWTGGPPVDAGSRDVTRRGQHPRRGTRIRSAGDRRAARGRACPAPRR</sequence>
<proteinExistence type="predicted"/>
<reference evidence="4" key="1">
    <citation type="submission" date="2016-10" db="EMBL/GenBank/DDBJ databases">
        <authorList>
            <person name="Varghese N."/>
            <person name="Submissions S."/>
        </authorList>
    </citation>
    <scope>NUCLEOTIDE SEQUENCE [LARGE SCALE GENOMIC DNA]</scope>
    <source>
        <strain evidence="4">DSM 45419</strain>
    </source>
</reference>
<feature type="compositionally biased region" description="Basic residues" evidence="1">
    <location>
        <begin position="285"/>
        <end position="294"/>
    </location>
</feature>
<accession>A0A1G9KJP9</accession>
<evidence type="ECO:0000313" key="4">
    <source>
        <dbReference type="Proteomes" id="UP000198680"/>
    </source>
</evidence>